<dbReference type="RefSeq" id="WP_229782697.1">
    <property type="nucleotide sequence ID" value="NZ_BMOS01000016.1"/>
</dbReference>
<dbReference type="FunFam" id="1.10.10.10:FF:000079">
    <property type="entry name" value="GntR family transcriptional regulator"/>
    <property type="match status" value="1"/>
</dbReference>
<evidence type="ECO:0000313" key="5">
    <source>
        <dbReference type="EMBL" id="GGN60100.1"/>
    </source>
</evidence>
<keyword evidence="3" id="KW-0804">Transcription</keyword>
<dbReference type="GO" id="GO:0003677">
    <property type="term" value="F:DNA binding"/>
    <property type="evidence" value="ECO:0007669"/>
    <property type="project" value="UniProtKB-KW"/>
</dbReference>
<dbReference type="GO" id="GO:0045892">
    <property type="term" value="P:negative regulation of DNA-templated transcription"/>
    <property type="evidence" value="ECO:0007669"/>
    <property type="project" value="TreeGrafter"/>
</dbReference>
<dbReference type="SMART" id="SM00866">
    <property type="entry name" value="UTRA"/>
    <property type="match status" value="1"/>
</dbReference>
<dbReference type="PANTHER" id="PTHR44846">
    <property type="entry name" value="MANNOSYL-D-GLYCERATE TRANSPORT/METABOLISM SYSTEM REPRESSOR MNGR-RELATED"/>
    <property type="match status" value="1"/>
</dbReference>
<accession>A0A917Y074</accession>
<dbReference type="SUPFAM" id="SSF64288">
    <property type="entry name" value="Chorismate lyase-like"/>
    <property type="match status" value="1"/>
</dbReference>
<dbReference type="InterPro" id="IPR028978">
    <property type="entry name" value="Chorismate_lyase_/UTRA_dom_sf"/>
</dbReference>
<protein>
    <submittedName>
        <fullName evidence="5">GntR family transcriptional regulator</fullName>
    </submittedName>
</protein>
<dbReference type="SUPFAM" id="SSF46785">
    <property type="entry name" value="Winged helix' DNA-binding domain"/>
    <property type="match status" value="1"/>
</dbReference>
<gene>
    <name evidence="5" type="ORF">GCM10007971_23870</name>
</gene>
<dbReference type="GO" id="GO:0003700">
    <property type="term" value="F:DNA-binding transcription factor activity"/>
    <property type="evidence" value="ECO:0007669"/>
    <property type="project" value="InterPro"/>
</dbReference>
<evidence type="ECO:0000256" key="2">
    <source>
        <dbReference type="ARBA" id="ARBA00023125"/>
    </source>
</evidence>
<dbReference type="Proteomes" id="UP000624041">
    <property type="component" value="Unassembled WGS sequence"/>
</dbReference>
<dbReference type="CDD" id="cd07377">
    <property type="entry name" value="WHTH_GntR"/>
    <property type="match status" value="1"/>
</dbReference>
<comment type="caution">
    <text evidence="5">The sequence shown here is derived from an EMBL/GenBank/DDBJ whole genome shotgun (WGS) entry which is preliminary data.</text>
</comment>
<reference evidence="5" key="1">
    <citation type="journal article" date="2014" name="Int. J. Syst. Evol. Microbiol.">
        <title>Complete genome sequence of Corynebacterium casei LMG S-19264T (=DSM 44701T), isolated from a smear-ripened cheese.</title>
        <authorList>
            <consortium name="US DOE Joint Genome Institute (JGI-PGF)"/>
            <person name="Walter F."/>
            <person name="Albersmeier A."/>
            <person name="Kalinowski J."/>
            <person name="Ruckert C."/>
        </authorList>
    </citation>
    <scope>NUCLEOTIDE SEQUENCE</scope>
    <source>
        <strain evidence="5">JCM 17251</strain>
    </source>
</reference>
<dbReference type="InterPro" id="IPR036390">
    <property type="entry name" value="WH_DNA-bd_sf"/>
</dbReference>
<keyword evidence="2" id="KW-0238">DNA-binding</keyword>
<feature type="domain" description="HTH gntR-type" evidence="4">
    <location>
        <begin position="9"/>
        <end position="77"/>
    </location>
</feature>
<reference evidence="5" key="2">
    <citation type="submission" date="2020-09" db="EMBL/GenBank/DDBJ databases">
        <authorList>
            <person name="Sun Q."/>
            <person name="Ohkuma M."/>
        </authorList>
    </citation>
    <scope>NUCLEOTIDE SEQUENCE</scope>
    <source>
        <strain evidence="5">JCM 17251</strain>
    </source>
</reference>
<dbReference type="PANTHER" id="PTHR44846:SF1">
    <property type="entry name" value="MANNOSYL-D-GLYCERATE TRANSPORT_METABOLISM SYSTEM REPRESSOR MNGR-RELATED"/>
    <property type="match status" value="1"/>
</dbReference>
<dbReference type="Gene3D" id="3.40.1410.10">
    <property type="entry name" value="Chorismate lyase-like"/>
    <property type="match status" value="1"/>
</dbReference>
<name>A0A917Y074_9BACI</name>
<sequence length="240" mass="27956">MILEKNSPIPLHRQVRQYLEGKIDSGEWEPGFKIPTEKELSSLFKVSNITVKRAILDLVNSGKLYRQSGKGTFVNKRQETNLSQLVSIHNRFEDEKSYPHRLLNFSTIKADCRLAENLQLKENDELYYISRLKLEEEKPTVIEHSWIPKSLFPNLTQEDIDNKLFYNIFSKKYGLQLDKAKVYISAQTASKDEAALLNIPIKEQLLVMDRFTTTNQKTIVEYSSFIAPFKDAQYYLEIDL</sequence>
<dbReference type="PROSITE" id="PS50949">
    <property type="entry name" value="HTH_GNTR"/>
    <property type="match status" value="1"/>
</dbReference>
<keyword evidence="6" id="KW-1185">Reference proteome</keyword>
<dbReference type="AlphaFoldDB" id="A0A917Y074"/>
<proteinExistence type="predicted"/>
<dbReference type="InterPro" id="IPR050679">
    <property type="entry name" value="Bact_HTH_transcr_reg"/>
</dbReference>
<dbReference type="InterPro" id="IPR011663">
    <property type="entry name" value="UTRA"/>
</dbReference>
<evidence type="ECO:0000256" key="1">
    <source>
        <dbReference type="ARBA" id="ARBA00023015"/>
    </source>
</evidence>
<evidence type="ECO:0000259" key="4">
    <source>
        <dbReference type="PROSITE" id="PS50949"/>
    </source>
</evidence>
<dbReference type="SMART" id="SM00345">
    <property type="entry name" value="HTH_GNTR"/>
    <property type="match status" value="1"/>
</dbReference>
<organism evidence="5 6">
    <name type="scientific">Oceanobacillus indicireducens</name>
    <dbReference type="NCBI Taxonomy" id="1004261"/>
    <lineage>
        <taxon>Bacteria</taxon>
        <taxon>Bacillati</taxon>
        <taxon>Bacillota</taxon>
        <taxon>Bacilli</taxon>
        <taxon>Bacillales</taxon>
        <taxon>Bacillaceae</taxon>
        <taxon>Oceanobacillus</taxon>
    </lineage>
</organism>
<dbReference type="Gene3D" id="1.10.10.10">
    <property type="entry name" value="Winged helix-like DNA-binding domain superfamily/Winged helix DNA-binding domain"/>
    <property type="match status" value="1"/>
</dbReference>
<dbReference type="InterPro" id="IPR036388">
    <property type="entry name" value="WH-like_DNA-bd_sf"/>
</dbReference>
<dbReference type="Pfam" id="PF07702">
    <property type="entry name" value="UTRA"/>
    <property type="match status" value="1"/>
</dbReference>
<evidence type="ECO:0000313" key="6">
    <source>
        <dbReference type="Proteomes" id="UP000624041"/>
    </source>
</evidence>
<keyword evidence="1" id="KW-0805">Transcription regulation</keyword>
<dbReference type="Pfam" id="PF00392">
    <property type="entry name" value="GntR"/>
    <property type="match status" value="1"/>
</dbReference>
<dbReference type="EMBL" id="BMOS01000016">
    <property type="protein sequence ID" value="GGN60100.1"/>
    <property type="molecule type" value="Genomic_DNA"/>
</dbReference>
<evidence type="ECO:0000256" key="3">
    <source>
        <dbReference type="ARBA" id="ARBA00023163"/>
    </source>
</evidence>
<dbReference type="InterPro" id="IPR000524">
    <property type="entry name" value="Tscrpt_reg_HTH_GntR"/>
</dbReference>